<dbReference type="Pfam" id="PF20684">
    <property type="entry name" value="Fung_rhodopsin"/>
    <property type="match status" value="1"/>
</dbReference>
<gene>
    <name evidence="8" type="ORF">QBC35DRAFT_437492</name>
</gene>
<reference evidence="8" key="1">
    <citation type="journal article" date="2023" name="Mol. Phylogenet. Evol.">
        <title>Genome-scale phylogeny and comparative genomics of the fungal order Sordariales.</title>
        <authorList>
            <person name="Hensen N."/>
            <person name="Bonometti L."/>
            <person name="Westerberg I."/>
            <person name="Brannstrom I.O."/>
            <person name="Guillou S."/>
            <person name="Cros-Aarteil S."/>
            <person name="Calhoun S."/>
            <person name="Haridas S."/>
            <person name="Kuo A."/>
            <person name="Mondo S."/>
            <person name="Pangilinan J."/>
            <person name="Riley R."/>
            <person name="LaButti K."/>
            <person name="Andreopoulos B."/>
            <person name="Lipzen A."/>
            <person name="Chen C."/>
            <person name="Yan M."/>
            <person name="Daum C."/>
            <person name="Ng V."/>
            <person name="Clum A."/>
            <person name="Steindorff A."/>
            <person name="Ohm R.A."/>
            <person name="Martin F."/>
            <person name="Silar P."/>
            <person name="Natvig D.O."/>
            <person name="Lalanne C."/>
            <person name="Gautier V."/>
            <person name="Ament-Velasquez S.L."/>
            <person name="Kruys A."/>
            <person name="Hutchinson M.I."/>
            <person name="Powell A.J."/>
            <person name="Barry K."/>
            <person name="Miller A.N."/>
            <person name="Grigoriev I.V."/>
            <person name="Debuchy R."/>
            <person name="Gladieux P."/>
            <person name="Hiltunen Thoren M."/>
            <person name="Johannesson H."/>
        </authorList>
    </citation>
    <scope>NUCLEOTIDE SEQUENCE</scope>
    <source>
        <strain evidence="8">PSN309</strain>
    </source>
</reference>
<evidence type="ECO:0000256" key="3">
    <source>
        <dbReference type="ARBA" id="ARBA00022989"/>
    </source>
</evidence>
<name>A0AAN6WU68_9PEZI</name>
<dbReference type="InterPro" id="IPR052337">
    <property type="entry name" value="SAT4-like"/>
</dbReference>
<feature type="transmembrane region" description="Helical" evidence="6">
    <location>
        <begin position="109"/>
        <end position="134"/>
    </location>
</feature>
<keyword evidence="2 6" id="KW-0812">Transmembrane</keyword>
<dbReference type="Proteomes" id="UP001302126">
    <property type="component" value="Unassembled WGS sequence"/>
</dbReference>
<feature type="transmembrane region" description="Helical" evidence="6">
    <location>
        <begin position="270"/>
        <end position="289"/>
    </location>
</feature>
<evidence type="ECO:0000259" key="7">
    <source>
        <dbReference type="Pfam" id="PF20684"/>
    </source>
</evidence>
<evidence type="ECO:0000313" key="8">
    <source>
        <dbReference type="EMBL" id="KAK4186342.1"/>
    </source>
</evidence>
<keyword evidence="3 6" id="KW-1133">Transmembrane helix</keyword>
<protein>
    <recommendedName>
        <fullName evidence="7">Rhodopsin domain-containing protein</fullName>
    </recommendedName>
</protein>
<feature type="domain" description="Rhodopsin" evidence="7">
    <location>
        <begin position="46"/>
        <end position="290"/>
    </location>
</feature>
<feature type="transmembrane region" description="Helical" evidence="6">
    <location>
        <begin position="31"/>
        <end position="49"/>
    </location>
</feature>
<keyword evidence="9" id="KW-1185">Reference proteome</keyword>
<dbReference type="InterPro" id="IPR049326">
    <property type="entry name" value="Rhodopsin_dom_fungi"/>
</dbReference>
<proteinExistence type="inferred from homology"/>
<comment type="subcellular location">
    <subcellularLocation>
        <location evidence="1">Membrane</location>
        <topology evidence="1">Multi-pass membrane protein</topology>
    </subcellularLocation>
</comment>
<dbReference type="PANTHER" id="PTHR33048:SF42">
    <property type="entry name" value="INTEGRAL MEMBRANE PROTEIN"/>
    <property type="match status" value="1"/>
</dbReference>
<evidence type="ECO:0000256" key="2">
    <source>
        <dbReference type="ARBA" id="ARBA00022692"/>
    </source>
</evidence>
<evidence type="ECO:0000256" key="6">
    <source>
        <dbReference type="SAM" id="Phobius"/>
    </source>
</evidence>
<comment type="similarity">
    <text evidence="5">Belongs to the SAT4 family.</text>
</comment>
<dbReference type="GO" id="GO:0016020">
    <property type="term" value="C:membrane"/>
    <property type="evidence" value="ECO:0007669"/>
    <property type="project" value="UniProtKB-SubCell"/>
</dbReference>
<dbReference type="EMBL" id="MU864426">
    <property type="protein sequence ID" value="KAK4186342.1"/>
    <property type="molecule type" value="Genomic_DNA"/>
</dbReference>
<reference evidence="8" key="2">
    <citation type="submission" date="2023-05" db="EMBL/GenBank/DDBJ databases">
        <authorList>
            <consortium name="Lawrence Berkeley National Laboratory"/>
            <person name="Steindorff A."/>
            <person name="Hensen N."/>
            <person name="Bonometti L."/>
            <person name="Westerberg I."/>
            <person name="Brannstrom I.O."/>
            <person name="Guillou S."/>
            <person name="Cros-Aarteil S."/>
            <person name="Calhoun S."/>
            <person name="Haridas S."/>
            <person name="Kuo A."/>
            <person name="Mondo S."/>
            <person name="Pangilinan J."/>
            <person name="Riley R."/>
            <person name="Labutti K."/>
            <person name="Andreopoulos B."/>
            <person name="Lipzen A."/>
            <person name="Chen C."/>
            <person name="Yanf M."/>
            <person name="Daum C."/>
            <person name="Ng V."/>
            <person name="Clum A."/>
            <person name="Ohm R."/>
            <person name="Martin F."/>
            <person name="Silar P."/>
            <person name="Natvig D."/>
            <person name="Lalanne C."/>
            <person name="Gautier V."/>
            <person name="Ament-Velasquez S.L."/>
            <person name="Kruys A."/>
            <person name="Hutchinson M.I."/>
            <person name="Powell A.J."/>
            <person name="Barry K."/>
            <person name="Miller A.N."/>
            <person name="Grigoriev I.V."/>
            <person name="Debuchy R."/>
            <person name="Gladieux P."/>
            <person name="Thoren M.H."/>
            <person name="Johannesson H."/>
        </authorList>
    </citation>
    <scope>NUCLEOTIDE SEQUENCE</scope>
    <source>
        <strain evidence="8">PSN309</strain>
    </source>
</reference>
<feature type="transmembrane region" description="Helical" evidence="6">
    <location>
        <begin position="146"/>
        <end position="168"/>
    </location>
</feature>
<evidence type="ECO:0000256" key="4">
    <source>
        <dbReference type="ARBA" id="ARBA00023136"/>
    </source>
</evidence>
<dbReference type="PANTHER" id="PTHR33048">
    <property type="entry name" value="PTH11-LIKE INTEGRAL MEMBRANE PROTEIN (AFU_ORTHOLOGUE AFUA_5G11245)"/>
    <property type="match status" value="1"/>
</dbReference>
<organism evidence="8 9">
    <name type="scientific">Podospora australis</name>
    <dbReference type="NCBI Taxonomy" id="1536484"/>
    <lineage>
        <taxon>Eukaryota</taxon>
        <taxon>Fungi</taxon>
        <taxon>Dikarya</taxon>
        <taxon>Ascomycota</taxon>
        <taxon>Pezizomycotina</taxon>
        <taxon>Sordariomycetes</taxon>
        <taxon>Sordariomycetidae</taxon>
        <taxon>Sordariales</taxon>
        <taxon>Podosporaceae</taxon>
        <taxon>Podospora</taxon>
    </lineage>
</organism>
<feature type="transmembrane region" description="Helical" evidence="6">
    <location>
        <begin position="70"/>
        <end position="89"/>
    </location>
</feature>
<accession>A0AAN6WU68</accession>
<keyword evidence="4 6" id="KW-0472">Membrane</keyword>
<comment type="caution">
    <text evidence="8">The sequence shown here is derived from an EMBL/GenBank/DDBJ whole genome shotgun (WGS) entry which is preliminary data.</text>
</comment>
<feature type="transmembrane region" description="Helical" evidence="6">
    <location>
        <begin position="196"/>
        <end position="216"/>
    </location>
</feature>
<feature type="transmembrane region" description="Helical" evidence="6">
    <location>
        <begin position="228"/>
        <end position="250"/>
    </location>
</feature>
<dbReference type="AlphaFoldDB" id="A0AAN6WU68"/>
<evidence type="ECO:0000256" key="1">
    <source>
        <dbReference type="ARBA" id="ARBA00004141"/>
    </source>
</evidence>
<sequence length="401" mass="44008">MSLLPDHPLPIYSPLGIPSLPTTSAGPKTNAVSWTLVAISLIFLSLRFYCKRGISRVDLWWDDRILLASWLLFFLSSILLSLTISWGYGQHPWLTDFNSSSPRDTAVMMARSTLAVTAAAWSKTAFAVTILRIAEGPGSYIRYTKWGIWAVILSLNVVLAMNGMMAWVGCNPVQKAWDWEWEGECFDTGILVGMRYAAGAWLAVCSFILALLPWPIIWKLHMKRKEKIGVGVGMSMGFVAGIMATVKTAALHKLSTGDSYDAAHVTMLETAEIAITIMAASIPAMRVLFREFASSVKRGRYWSYQEPGGKGGAIYGTNRTGAVVTVKGGEHVEVVNGGDAKSDKDDNKSDRGILRAADRIYRVDEVEVTSTYDGVGVDDGKDETGADLEGAYQLREWNCSR</sequence>
<evidence type="ECO:0000313" key="9">
    <source>
        <dbReference type="Proteomes" id="UP001302126"/>
    </source>
</evidence>
<evidence type="ECO:0000256" key="5">
    <source>
        <dbReference type="ARBA" id="ARBA00038359"/>
    </source>
</evidence>